<proteinExistence type="predicted"/>
<evidence type="ECO:0000313" key="1">
    <source>
        <dbReference type="EMBL" id="TMQ51318.1"/>
    </source>
</evidence>
<dbReference type="InterPro" id="IPR011110">
    <property type="entry name" value="Reg_prop"/>
</dbReference>
<dbReference type="AlphaFoldDB" id="A0A538SIX7"/>
<sequence length="776" mass="84242">MDGLEAPLPGPFRPRGVGMRKRWVILFSVLTGLGAASGSAPAWERGAWSTLIRAYTYRDLLAEGDTVWCATGEAGLLRYQPSDSSFIAINREPGGLASNSLTTLLRDRSGRLWVGTLGAGASRLSADGTKWDVVNRFDGLPSDSVTAFAARGDSLLIGTPRGIALWTGTEIQGALPDGFNPSPFTNGSDWITGIAIHGDSAWVSTRLGVYRSQFSQGLTTWTSEAGIESFAFENIVTDDTTLIALWGNAPLSHAFDTPGPWSLATNVAGGGTIPNAVRIYQDQGKLLLTTEQGFFVWNSNMKYWVKVTNQFASVRNDDHRSFALTVDRNGRFFAAEQDGLRERVGNPDLWTLRAPAGPPGNDILNLALDGKRLWVNTFAEGIGRLDDRGWRNWPFDVRCAPGCDTTLYAPNYAFALLVDRRSKKWFGCWGTVIDVYDDSLPTPHVTHHLYQPDDVLPDGGRYTCAWASAADSSGGRWFGMDTNNRDVCCPARGLHYFDLGGNLFQAFTPDSSSVRDNIVRALTVDRSGRLWVGYLTKGIDYFDLIPNRPDSLPQPHTVAGTERLGVAGLVARGDTVWAFHGTELVAYRRTNGDRIVSYSLGAGVGQGAVNPLAVGRDGTVWVGTTNGIREVVPGSGSVQAFDLLNSPLASEDVRAIQVEPSGVVWIGTSLGLNRYDPGYRPPPPPPVPQLKVTVYPNPAWLSSIGIGIKLTGNATSYSGEIYDLQGRRLRRFSGVGNQGFVWDGYTEQGHLARPGIYFLRVQSGGKSASSRLILLR</sequence>
<dbReference type="SUPFAM" id="SSF63829">
    <property type="entry name" value="Calcium-dependent phosphotriesterase"/>
    <property type="match status" value="3"/>
</dbReference>
<reference evidence="1 2" key="1">
    <citation type="journal article" date="2019" name="Nat. Microbiol.">
        <title>Mediterranean grassland soil C-N compound turnover is dependent on rainfall and depth, and is mediated by genomically divergent microorganisms.</title>
        <authorList>
            <person name="Diamond S."/>
            <person name="Andeer P.F."/>
            <person name="Li Z."/>
            <person name="Crits-Christoph A."/>
            <person name="Burstein D."/>
            <person name="Anantharaman K."/>
            <person name="Lane K.R."/>
            <person name="Thomas B.C."/>
            <person name="Pan C."/>
            <person name="Northen T.R."/>
            <person name="Banfield J.F."/>
        </authorList>
    </citation>
    <scope>NUCLEOTIDE SEQUENCE [LARGE SCALE GENOMIC DNA]</scope>
    <source>
        <strain evidence="1">WS_2</strain>
    </source>
</reference>
<dbReference type="EMBL" id="VBOS01000379">
    <property type="protein sequence ID" value="TMQ51318.1"/>
    <property type="molecule type" value="Genomic_DNA"/>
</dbReference>
<dbReference type="InterPro" id="IPR015943">
    <property type="entry name" value="WD40/YVTN_repeat-like_dom_sf"/>
</dbReference>
<organism evidence="1 2">
    <name type="scientific">Eiseniibacteriota bacterium</name>
    <dbReference type="NCBI Taxonomy" id="2212470"/>
    <lineage>
        <taxon>Bacteria</taxon>
        <taxon>Candidatus Eiseniibacteriota</taxon>
    </lineage>
</organism>
<comment type="caution">
    <text evidence="1">The sequence shown here is derived from an EMBL/GenBank/DDBJ whole genome shotgun (WGS) entry which is preliminary data.</text>
</comment>
<protein>
    <submittedName>
        <fullName evidence="1">T9SS type A sorting domain-containing protein</fullName>
    </submittedName>
</protein>
<accession>A0A538SIX7</accession>
<dbReference type="Gene3D" id="2.130.10.10">
    <property type="entry name" value="YVTN repeat-like/Quinoprotein amine dehydrogenase"/>
    <property type="match status" value="3"/>
</dbReference>
<dbReference type="InterPro" id="IPR026444">
    <property type="entry name" value="Secre_tail"/>
</dbReference>
<dbReference type="Pfam" id="PF07494">
    <property type="entry name" value="Reg_prop"/>
    <property type="match status" value="1"/>
</dbReference>
<name>A0A538SIX7_UNCEI</name>
<gene>
    <name evidence="1" type="ORF">E6K72_10575</name>
</gene>
<dbReference type="Gene3D" id="2.60.40.4070">
    <property type="match status" value="1"/>
</dbReference>
<dbReference type="Proteomes" id="UP000317716">
    <property type="component" value="Unassembled WGS sequence"/>
</dbReference>
<evidence type="ECO:0000313" key="2">
    <source>
        <dbReference type="Proteomes" id="UP000317716"/>
    </source>
</evidence>
<dbReference type="NCBIfam" id="TIGR04183">
    <property type="entry name" value="Por_Secre_tail"/>
    <property type="match status" value="1"/>
</dbReference>